<proteinExistence type="predicted"/>
<gene>
    <name evidence="1" type="ORF">FKW77_010481</name>
</gene>
<name>A0A517KXS7_9PEZI</name>
<organism evidence="1 2">
    <name type="scientific">Venturia effusa</name>
    <dbReference type="NCBI Taxonomy" id="50376"/>
    <lineage>
        <taxon>Eukaryota</taxon>
        <taxon>Fungi</taxon>
        <taxon>Dikarya</taxon>
        <taxon>Ascomycota</taxon>
        <taxon>Pezizomycotina</taxon>
        <taxon>Dothideomycetes</taxon>
        <taxon>Pleosporomycetidae</taxon>
        <taxon>Venturiales</taxon>
        <taxon>Venturiaceae</taxon>
        <taxon>Venturia</taxon>
    </lineage>
</organism>
<protein>
    <submittedName>
        <fullName evidence="1">Uncharacterized protein</fullName>
    </submittedName>
</protein>
<dbReference type="Proteomes" id="UP000316270">
    <property type="component" value="Chromosome 1"/>
</dbReference>
<dbReference type="OrthoDB" id="5394455at2759"/>
<dbReference type="AlphaFoldDB" id="A0A517KXS7"/>
<keyword evidence="2" id="KW-1185">Reference proteome</keyword>
<accession>A0A517KXS7</accession>
<evidence type="ECO:0000313" key="1">
    <source>
        <dbReference type="EMBL" id="QDS68181.1"/>
    </source>
</evidence>
<dbReference type="EMBL" id="CP042185">
    <property type="protein sequence ID" value="QDS68181.1"/>
    <property type="molecule type" value="Genomic_DNA"/>
</dbReference>
<reference evidence="1 2" key="1">
    <citation type="submission" date="2019-07" db="EMBL/GenBank/DDBJ databases">
        <title>Finished genome of Venturia effusa.</title>
        <authorList>
            <person name="Young C.A."/>
            <person name="Cox M.P."/>
            <person name="Ganley A.R.D."/>
            <person name="David W.J."/>
        </authorList>
    </citation>
    <scope>NUCLEOTIDE SEQUENCE [LARGE SCALE GENOMIC DNA]</scope>
    <source>
        <strain evidence="2">albino</strain>
    </source>
</reference>
<evidence type="ECO:0000313" key="2">
    <source>
        <dbReference type="Proteomes" id="UP000316270"/>
    </source>
</evidence>
<sequence>MKVAQVLSDLTSLRVCDQKAALDLVSARPSTTSTSAGSVEAVRQHTAALLAGTKDDNDPDLQRAKDLVELHYAVKVKHLSKGTGEVEADESLEDARHAVKVAMEEMMDV</sequence>